<sequence>MIQTLLIARHGFRSNWVTQDWSTRNDSLSDLGRTQASDLASHLMSLPEDQRPTAIFSSPYYRCLQTSQCSSIALGIPIYVDHRISEWYSNFTASQGIQSSEPPSPHSLQTEFSEIEADAWSKLWYPPATGESIAQLMERMSKFLSQFIPEVEAAFPPERHERVLLVTHVAPIIALVRNLSDDTTLRVKPGCCSITEFECDPNAGSEVPKWLLKRLGDALYVTGDIKEWGFEDI</sequence>
<dbReference type="CDD" id="cd07040">
    <property type="entry name" value="HP"/>
    <property type="match status" value="1"/>
</dbReference>
<dbReference type="OrthoDB" id="414418at2759"/>
<dbReference type="PANTHER" id="PTHR16469">
    <property type="entry name" value="UBIQUITIN-ASSOCIATED AND SH3 DOMAIN-CONTAINING BA-RELATED"/>
    <property type="match status" value="1"/>
</dbReference>
<name>A0A9P5PTH0_9AGAR</name>
<dbReference type="Pfam" id="PF00300">
    <property type="entry name" value="His_Phos_1"/>
    <property type="match status" value="1"/>
</dbReference>
<comment type="caution">
    <text evidence="1">The sequence shown here is derived from an EMBL/GenBank/DDBJ whole genome shotgun (WGS) entry which is preliminary data.</text>
</comment>
<evidence type="ECO:0000313" key="1">
    <source>
        <dbReference type="EMBL" id="KAF9069058.1"/>
    </source>
</evidence>
<protein>
    <submittedName>
        <fullName evidence="1">Histidine phosphatase superfamily</fullName>
    </submittedName>
</protein>
<dbReference type="SUPFAM" id="SSF53254">
    <property type="entry name" value="Phosphoglycerate mutase-like"/>
    <property type="match status" value="1"/>
</dbReference>
<proteinExistence type="predicted"/>
<dbReference type="InterPro" id="IPR029033">
    <property type="entry name" value="His_PPase_superfam"/>
</dbReference>
<reference evidence="1" key="1">
    <citation type="submission" date="2020-11" db="EMBL/GenBank/DDBJ databases">
        <authorList>
            <consortium name="DOE Joint Genome Institute"/>
            <person name="Ahrendt S."/>
            <person name="Riley R."/>
            <person name="Andreopoulos W."/>
            <person name="Labutti K."/>
            <person name="Pangilinan J."/>
            <person name="Ruiz-Duenas F.J."/>
            <person name="Barrasa J.M."/>
            <person name="Sanchez-Garcia M."/>
            <person name="Camarero S."/>
            <person name="Miyauchi S."/>
            <person name="Serrano A."/>
            <person name="Linde D."/>
            <person name="Babiker R."/>
            <person name="Drula E."/>
            <person name="Ayuso-Fernandez I."/>
            <person name="Pacheco R."/>
            <person name="Padilla G."/>
            <person name="Ferreira P."/>
            <person name="Barriuso J."/>
            <person name="Kellner H."/>
            <person name="Castanera R."/>
            <person name="Alfaro M."/>
            <person name="Ramirez L."/>
            <person name="Pisabarro A.G."/>
            <person name="Kuo A."/>
            <person name="Tritt A."/>
            <person name="Lipzen A."/>
            <person name="He G."/>
            <person name="Yan M."/>
            <person name="Ng V."/>
            <person name="Cullen D."/>
            <person name="Martin F."/>
            <person name="Rosso M.-N."/>
            <person name="Henrissat B."/>
            <person name="Hibbett D."/>
            <person name="Martinez A.T."/>
            <person name="Grigoriev I.V."/>
        </authorList>
    </citation>
    <scope>NUCLEOTIDE SEQUENCE</scope>
    <source>
        <strain evidence="1">AH 40177</strain>
    </source>
</reference>
<dbReference type="AlphaFoldDB" id="A0A9P5PTH0"/>
<gene>
    <name evidence="1" type="ORF">BDP27DRAFT_1325947</name>
</gene>
<dbReference type="InterPro" id="IPR051710">
    <property type="entry name" value="Phosphatase_SH3-domain"/>
</dbReference>
<keyword evidence="2" id="KW-1185">Reference proteome</keyword>
<evidence type="ECO:0000313" key="2">
    <source>
        <dbReference type="Proteomes" id="UP000772434"/>
    </source>
</evidence>
<dbReference type="Proteomes" id="UP000772434">
    <property type="component" value="Unassembled WGS sequence"/>
</dbReference>
<dbReference type="SMART" id="SM00855">
    <property type="entry name" value="PGAM"/>
    <property type="match status" value="1"/>
</dbReference>
<dbReference type="InterPro" id="IPR013078">
    <property type="entry name" value="His_Pase_superF_clade-1"/>
</dbReference>
<organism evidence="1 2">
    <name type="scientific">Rhodocollybia butyracea</name>
    <dbReference type="NCBI Taxonomy" id="206335"/>
    <lineage>
        <taxon>Eukaryota</taxon>
        <taxon>Fungi</taxon>
        <taxon>Dikarya</taxon>
        <taxon>Basidiomycota</taxon>
        <taxon>Agaricomycotina</taxon>
        <taxon>Agaricomycetes</taxon>
        <taxon>Agaricomycetidae</taxon>
        <taxon>Agaricales</taxon>
        <taxon>Marasmiineae</taxon>
        <taxon>Omphalotaceae</taxon>
        <taxon>Rhodocollybia</taxon>
    </lineage>
</organism>
<dbReference type="PANTHER" id="PTHR16469:SF51">
    <property type="entry name" value="TRANSCRIPTION FACTOR TAU 55 KDA SUBUNIT"/>
    <property type="match status" value="1"/>
</dbReference>
<dbReference type="Gene3D" id="3.40.50.1240">
    <property type="entry name" value="Phosphoglycerate mutase-like"/>
    <property type="match status" value="1"/>
</dbReference>
<dbReference type="EMBL" id="JADNRY010000054">
    <property type="protein sequence ID" value="KAF9069058.1"/>
    <property type="molecule type" value="Genomic_DNA"/>
</dbReference>
<accession>A0A9P5PTH0</accession>